<dbReference type="EMBL" id="CAEY01000867">
    <property type="status" value="NOT_ANNOTATED_CDS"/>
    <property type="molecule type" value="Genomic_DNA"/>
</dbReference>
<evidence type="ECO:0000313" key="3">
    <source>
        <dbReference type="Proteomes" id="UP000015104"/>
    </source>
</evidence>
<reference evidence="3" key="1">
    <citation type="submission" date="2011-08" db="EMBL/GenBank/DDBJ databases">
        <authorList>
            <person name="Rombauts S."/>
        </authorList>
    </citation>
    <scope>NUCLEOTIDE SEQUENCE</scope>
    <source>
        <strain evidence="3">London</strain>
    </source>
</reference>
<dbReference type="Proteomes" id="UP000015104">
    <property type="component" value="Unassembled WGS sequence"/>
</dbReference>
<protein>
    <submittedName>
        <fullName evidence="2">Uncharacterized protein</fullName>
    </submittedName>
</protein>
<keyword evidence="3" id="KW-1185">Reference proteome</keyword>
<feature type="coiled-coil region" evidence="1">
    <location>
        <begin position="34"/>
        <end position="85"/>
    </location>
</feature>
<accession>A0A158P5H7</accession>
<evidence type="ECO:0000313" key="2">
    <source>
        <dbReference type="EnsemblMetazoa" id="tetur30g02549.1"/>
    </source>
</evidence>
<dbReference type="AlphaFoldDB" id="A0A158P5H7"/>
<keyword evidence="1" id="KW-0175">Coiled coil</keyword>
<organism evidence="2 3">
    <name type="scientific">Tetranychus urticae</name>
    <name type="common">Two-spotted spider mite</name>
    <dbReference type="NCBI Taxonomy" id="32264"/>
    <lineage>
        <taxon>Eukaryota</taxon>
        <taxon>Metazoa</taxon>
        <taxon>Ecdysozoa</taxon>
        <taxon>Arthropoda</taxon>
        <taxon>Chelicerata</taxon>
        <taxon>Arachnida</taxon>
        <taxon>Acari</taxon>
        <taxon>Acariformes</taxon>
        <taxon>Trombidiformes</taxon>
        <taxon>Prostigmata</taxon>
        <taxon>Eleutherengona</taxon>
        <taxon>Raphignathae</taxon>
        <taxon>Tetranychoidea</taxon>
        <taxon>Tetranychidae</taxon>
        <taxon>Tetranychus</taxon>
    </lineage>
</organism>
<name>A0A158P5H7_TETUR</name>
<proteinExistence type="predicted"/>
<evidence type="ECO:0000256" key="1">
    <source>
        <dbReference type="SAM" id="Coils"/>
    </source>
</evidence>
<sequence>MVFHKILSNSLNDFFRLNPSSPLSVQLGRVLTHLETAIEKIRSYEDQEARIERLLVQNQRLQTRNQELRAEVAEVKTELAEKDQFITYIDHRCQRAFGFPREEFLDRYLDWVERRVRELELRDSSRGL</sequence>
<reference evidence="2" key="2">
    <citation type="submission" date="2016-04" db="UniProtKB">
        <authorList>
            <consortium name="EnsemblMetazoa"/>
        </authorList>
    </citation>
    <scope>IDENTIFICATION</scope>
</reference>
<dbReference type="EnsemblMetazoa" id="tetur30g02549.1">
    <property type="protein sequence ID" value="tetur30g02549.1"/>
    <property type="gene ID" value="tetur30g02549"/>
</dbReference>